<dbReference type="NCBIfam" id="NF042926">
    <property type="entry name" value="capsid_Caudo_1"/>
    <property type="match status" value="1"/>
</dbReference>
<organism evidence="1 2">
    <name type="scientific">Williamsia herbipolensis</name>
    <dbReference type="NCBI Taxonomy" id="1603258"/>
    <lineage>
        <taxon>Bacteria</taxon>
        <taxon>Bacillati</taxon>
        <taxon>Actinomycetota</taxon>
        <taxon>Actinomycetes</taxon>
        <taxon>Mycobacteriales</taxon>
        <taxon>Nocardiaceae</taxon>
        <taxon>Williamsia</taxon>
    </lineage>
</organism>
<dbReference type="AlphaFoldDB" id="A0AAU4JYE1"/>
<evidence type="ECO:0008006" key="3">
    <source>
        <dbReference type="Google" id="ProtNLM"/>
    </source>
</evidence>
<protein>
    <recommendedName>
        <fullName evidence="3">Major capsid protein</fullName>
    </recommendedName>
</protein>
<evidence type="ECO:0000313" key="1">
    <source>
        <dbReference type="EMBL" id="WUM18781.1"/>
    </source>
</evidence>
<sequence>MPTSALLPTLSGRNLTVDAALKQPSVIRNRIAKLADAQIILDKLYHGLGGQVQGGGILYSVVKASDFYTSDVEQRAPGGEYKVVEGVDPDPKLATVADWGGRFQVTDEQRTRNDVSYLDQQTTQLANTITRKLDVAAIANVEAAIAADAANAVTGHNWSTTVTVGPLDQITPSASRPTADISAAQLAADLQELGVHHNLLVVHPNQAHALRTAYGDNLDNMLTSAGVELFSNPRMTAGVAYVCEKGEVGTVGFEVALTVESYPDRSTRSTWVQAFAVPAFAVERPFALKRLSGLAG</sequence>
<keyword evidence="2" id="KW-1185">Reference proteome</keyword>
<gene>
    <name evidence="1" type="ORF">OG579_13685</name>
</gene>
<name>A0AAU4JYE1_9NOCA</name>
<dbReference type="Pfam" id="PF25209">
    <property type="entry name" value="Phage_capsid_4"/>
    <property type="match status" value="1"/>
</dbReference>
<proteinExistence type="predicted"/>
<reference evidence="1 2" key="1">
    <citation type="submission" date="2022-10" db="EMBL/GenBank/DDBJ databases">
        <title>The complete genomes of actinobacterial strains from the NBC collection.</title>
        <authorList>
            <person name="Joergensen T.S."/>
            <person name="Alvarez Arevalo M."/>
            <person name="Sterndorff E.B."/>
            <person name="Faurdal D."/>
            <person name="Vuksanovic O."/>
            <person name="Mourched A.-S."/>
            <person name="Charusanti P."/>
            <person name="Shaw S."/>
            <person name="Blin K."/>
            <person name="Weber T."/>
        </authorList>
    </citation>
    <scope>NUCLEOTIDE SEQUENCE [LARGE SCALE GENOMIC DNA]</scope>
    <source>
        <strain evidence="1 2">NBC_00319</strain>
    </source>
</reference>
<accession>A0AAU4JYE1</accession>
<dbReference type="Proteomes" id="UP001432128">
    <property type="component" value="Chromosome"/>
</dbReference>
<dbReference type="KEGG" id="whr:OG579_13685"/>
<dbReference type="RefSeq" id="WP_328856365.1">
    <property type="nucleotide sequence ID" value="NZ_CP108021.1"/>
</dbReference>
<dbReference type="InterPro" id="IPR049995">
    <property type="entry name" value="Capsid_mycobact-type"/>
</dbReference>
<evidence type="ECO:0000313" key="2">
    <source>
        <dbReference type="Proteomes" id="UP001432128"/>
    </source>
</evidence>
<dbReference type="EMBL" id="CP108021">
    <property type="protein sequence ID" value="WUM18781.1"/>
    <property type="molecule type" value="Genomic_DNA"/>
</dbReference>